<dbReference type="Proteomes" id="UP000539075">
    <property type="component" value="Unassembled WGS sequence"/>
</dbReference>
<reference evidence="1 2" key="1">
    <citation type="submission" date="2020-08" db="EMBL/GenBank/DDBJ databases">
        <title>Genomic Encyclopedia of Type Strains, Phase IV (KMG-IV): sequencing the most valuable type-strain genomes for metagenomic binning, comparative biology and taxonomic classification.</title>
        <authorList>
            <person name="Goeker M."/>
        </authorList>
    </citation>
    <scope>NUCLEOTIDE SEQUENCE [LARGE SCALE GENOMIC DNA]</scope>
    <source>
        <strain evidence="1 2">DSM 11275</strain>
    </source>
</reference>
<keyword evidence="1" id="KW-0238">DNA-binding</keyword>
<comment type="caution">
    <text evidence="1">The sequence shown here is derived from an EMBL/GenBank/DDBJ whole genome shotgun (WGS) entry which is preliminary data.</text>
</comment>
<proteinExistence type="predicted"/>
<gene>
    <name evidence="1" type="ORF">HNQ38_000213</name>
</gene>
<evidence type="ECO:0000313" key="2">
    <source>
        <dbReference type="Proteomes" id="UP000539075"/>
    </source>
</evidence>
<sequence>MPPKDFFPSNEEELEKYLAVEQMKAHIQAELNGKLSTVLSRMDSMQETFERTLGPLAASVQDIEEIKRKINLTPEEVERVYGLNAATLANKRAKAAGPRYIKDGGKILYPQKELRQYLTAREILTNDD</sequence>
<organism evidence="1 2">
    <name type="scientific">Desulfovibrio intestinalis</name>
    <dbReference type="NCBI Taxonomy" id="58621"/>
    <lineage>
        <taxon>Bacteria</taxon>
        <taxon>Pseudomonadati</taxon>
        <taxon>Thermodesulfobacteriota</taxon>
        <taxon>Desulfovibrionia</taxon>
        <taxon>Desulfovibrionales</taxon>
        <taxon>Desulfovibrionaceae</taxon>
        <taxon>Desulfovibrio</taxon>
    </lineage>
</organism>
<keyword evidence="2" id="KW-1185">Reference proteome</keyword>
<dbReference type="AlphaFoldDB" id="A0A7W8BY90"/>
<dbReference type="GO" id="GO:0003677">
    <property type="term" value="F:DNA binding"/>
    <property type="evidence" value="ECO:0007669"/>
    <property type="project" value="UniProtKB-KW"/>
</dbReference>
<accession>A0A7W8BY90</accession>
<dbReference type="RefSeq" id="WP_221277760.1">
    <property type="nucleotide sequence ID" value="NZ_JACHGO010000001.1"/>
</dbReference>
<name>A0A7W8BY90_9BACT</name>
<dbReference type="EMBL" id="JACHGO010000001">
    <property type="protein sequence ID" value="MBB5142150.1"/>
    <property type="molecule type" value="Genomic_DNA"/>
</dbReference>
<protein>
    <submittedName>
        <fullName evidence="1">DNA-binding transcriptional regulator YiaG</fullName>
    </submittedName>
</protein>
<evidence type="ECO:0000313" key="1">
    <source>
        <dbReference type="EMBL" id="MBB5142150.1"/>
    </source>
</evidence>